<accession>A0A1U7CY88</accession>
<proteinExistence type="predicted"/>
<feature type="transmembrane region" description="Helical" evidence="1">
    <location>
        <begin position="28"/>
        <end position="45"/>
    </location>
</feature>
<feature type="transmembrane region" description="Helical" evidence="1">
    <location>
        <begin position="97"/>
        <end position="120"/>
    </location>
</feature>
<evidence type="ECO:0008006" key="4">
    <source>
        <dbReference type="Google" id="ProtNLM"/>
    </source>
</evidence>
<dbReference type="OrthoDB" id="275833at2"/>
<keyword evidence="1" id="KW-1133">Transmembrane helix</keyword>
<dbReference type="KEGG" id="pbor:BSF38_05467"/>
<evidence type="ECO:0000313" key="2">
    <source>
        <dbReference type="EMBL" id="APW63881.1"/>
    </source>
</evidence>
<evidence type="ECO:0000313" key="3">
    <source>
        <dbReference type="Proteomes" id="UP000186309"/>
    </source>
</evidence>
<organism evidence="2 3">
    <name type="scientific">Paludisphaera borealis</name>
    <dbReference type="NCBI Taxonomy" id="1387353"/>
    <lineage>
        <taxon>Bacteria</taxon>
        <taxon>Pseudomonadati</taxon>
        <taxon>Planctomycetota</taxon>
        <taxon>Planctomycetia</taxon>
        <taxon>Isosphaerales</taxon>
        <taxon>Isosphaeraceae</taxon>
        <taxon>Paludisphaera</taxon>
    </lineage>
</organism>
<evidence type="ECO:0000256" key="1">
    <source>
        <dbReference type="SAM" id="Phobius"/>
    </source>
</evidence>
<feature type="transmembrane region" description="Helical" evidence="1">
    <location>
        <begin position="65"/>
        <end position="85"/>
    </location>
</feature>
<name>A0A1U7CY88_9BACT</name>
<dbReference type="STRING" id="1387353.BSF38_05467"/>
<keyword evidence="1" id="KW-0472">Membrane</keyword>
<feature type="transmembrane region" description="Helical" evidence="1">
    <location>
        <begin position="126"/>
        <end position="144"/>
    </location>
</feature>
<sequence length="222" mass="24631">MRPTLFHQADLVLRGGFARDELSWRSRLAVVVVFGTFYGAVMGAYGGLDADRPWQMLYSGLKVPLLLTSAFLLSLPTFFVLNTLLGLRADFPRVARALVSTQAGLTVVLASLAPITAFAYISGISYQPAILFNALMFGTASVSAQSLLRREYRELIIRDPAHRVMLRAWLVVYVFVGVQMGWVLRPFIGDPGRPVQFFREDSWSNAYIAVLNIAWRAVAGGR</sequence>
<protein>
    <recommendedName>
        <fullName evidence="4">Actin-binding WH2 domain-containing protein</fullName>
    </recommendedName>
</protein>
<dbReference type="AlphaFoldDB" id="A0A1U7CY88"/>
<feature type="transmembrane region" description="Helical" evidence="1">
    <location>
        <begin position="202"/>
        <end position="219"/>
    </location>
</feature>
<dbReference type="EMBL" id="CP019082">
    <property type="protein sequence ID" value="APW63881.1"/>
    <property type="molecule type" value="Genomic_DNA"/>
</dbReference>
<keyword evidence="3" id="KW-1185">Reference proteome</keyword>
<feature type="transmembrane region" description="Helical" evidence="1">
    <location>
        <begin position="164"/>
        <end position="182"/>
    </location>
</feature>
<keyword evidence="1" id="KW-0812">Transmembrane</keyword>
<reference evidence="3" key="1">
    <citation type="submission" date="2016-12" db="EMBL/GenBank/DDBJ databases">
        <title>Comparative genomics of four Isosphaeraceae planctomycetes: a common pool of plasmids and glycoside hydrolase genes.</title>
        <authorList>
            <person name="Ivanova A."/>
        </authorList>
    </citation>
    <scope>NUCLEOTIDE SEQUENCE [LARGE SCALE GENOMIC DNA]</scope>
    <source>
        <strain evidence="3">PX4</strain>
    </source>
</reference>
<gene>
    <name evidence="2" type="ORF">BSF38_05467</name>
</gene>
<dbReference type="Proteomes" id="UP000186309">
    <property type="component" value="Chromosome"/>
</dbReference>